<evidence type="ECO:0000313" key="2">
    <source>
        <dbReference type="EMBL" id="MBS4222771.1"/>
    </source>
</evidence>
<keyword evidence="1" id="KW-0472">Membrane</keyword>
<keyword evidence="1" id="KW-1133">Transmembrane helix</keyword>
<proteinExistence type="predicted"/>
<feature type="transmembrane region" description="Helical" evidence="1">
    <location>
        <begin position="45"/>
        <end position="62"/>
    </location>
</feature>
<feature type="transmembrane region" description="Helical" evidence="1">
    <location>
        <begin position="74"/>
        <end position="92"/>
    </location>
</feature>
<accession>A0A942UJT3</accession>
<organism evidence="2 3">
    <name type="scientific">Lederbergia citrea</name>
    <dbReference type="NCBI Taxonomy" id="2833581"/>
    <lineage>
        <taxon>Bacteria</taxon>
        <taxon>Bacillati</taxon>
        <taxon>Bacillota</taxon>
        <taxon>Bacilli</taxon>
        <taxon>Bacillales</taxon>
        <taxon>Bacillaceae</taxon>
        <taxon>Lederbergia</taxon>
    </lineage>
</organism>
<comment type="caution">
    <text evidence="2">The sequence shown here is derived from an EMBL/GenBank/DDBJ whole genome shotgun (WGS) entry which is preliminary data.</text>
</comment>
<sequence>MYRSKGFLFLLSIVGIFLLVYGTSVILYLLSGNYLLDGGLTDPNYVFLALSCSAPFVLYLLFSRRHSARALEVILTSGLLFVVLFIPAHFSLVLDGVEKSQNLLFRLITILPVYALLLLCISHVMLRRK</sequence>
<protein>
    <submittedName>
        <fullName evidence="2">Uncharacterized protein</fullName>
    </submittedName>
</protein>
<gene>
    <name evidence="2" type="ORF">KHA91_08350</name>
</gene>
<reference evidence="2 3" key="1">
    <citation type="submission" date="2021-05" db="EMBL/GenBank/DDBJ databases">
        <title>Novel Bacillus species.</title>
        <authorList>
            <person name="Liu G."/>
        </authorList>
    </citation>
    <scope>NUCLEOTIDE SEQUENCE [LARGE SCALE GENOMIC DNA]</scope>
    <source>
        <strain evidence="2 3">FJAT-49682</strain>
    </source>
</reference>
<keyword evidence="3" id="KW-1185">Reference proteome</keyword>
<evidence type="ECO:0000256" key="1">
    <source>
        <dbReference type="SAM" id="Phobius"/>
    </source>
</evidence>
<dbReference type="RefSeq" id="WP_213097693.1">
    <property type="nucleotide sequence ID" value="NZ_JAGYPH010000001.1"/>
</dbReference>
<feature type="transmembrane region" description="Helical" evidence="1">
    <location>
        <begin position="7"/>
        <end position="30"/>
    </location>
</feature>
<keyword evidence="1" id="KW-0812">Transmembrane</keyword>
<name>A0A942UJT3_9BACI</name>
<dbReference type="EMBL" id="JAGYPN010000001">
    <property type="protein sequence ID" value="MBS4222771.1"/>
    <property type="molecule type" value="Genomic_DNA"/>
</dbReference>
<evidence type="ECO:0000313" key="3">
    <source>
        <dbReference type="Proteomes" id="UP000676456"/>
    </source>
</evidence>
<feature type="transmembrane region" description="Helical" evidence="1">
    <location>
        <begin position="104"/>
        <end position="126"/>
    </location>
</feature>
<dbReference type="AlphaFoldDB" id="A0A942UJT3"/>
<dbReference type="Proteomes" id="UP000676456">
    <property type="component" value="Unassembled WGS sequence"/>
</dbReference>